<gene>
    <name evidence="3" type="ORF">RZS32_003355</name>
</gene>
<evidence type="ECO:0000313" key="3">
    <source>
        <dbReference type="EMBL" id="WYK18935.1"/>
    </source>
</evidence>
<feature type="domain" description="Hedgehog/Intein (Hint)" evidence="2">
    <location>
        <begin position="103"/>
        <end position="241"/>
    </location>
</feature>
<accession>A0ABZ2TGS6</accession>
<protein>
    <submittedName>
        <fullName evidence="3">Hint domain-containing protein</fullName>
    </submittedName>
</protein>
<evidence type="ECO:0000259" key="2">
    <source>
        <dbReference type="Pfam" id="PF13403"/>
    </source>
</evidence>
<proteinExistence type="predicted"/>
<dbReference type="InterPro" id="IPR036844">
    <property type="entry name" value="Hint_dom_sf"/>
</dbReference>
<evidence type="ECO:0000256" key="1">
    <source>
        <dbReference type="SAM" id="MobiDB-lite"/>
    </source>
</evidence>
<feature type="compositionally biased region" description="Polar residues" evidence="1">
    <location>
        <begin position="51"/>
        <end position="63"/>
    </location>
</feature>
<feature type="region of interest" description="Disordered" evidence="1">
    <location>
        <begin position="46"/>
        <end position="69"/>
    </location>
</feature>
<dbReference type="Pfam" id="PF13403">
    <property type="entry name" value="Hint_2"/>
    <property type="match status" value="1"/>
</dbReference>
<dbReference type="SUPFAM" id="SSF51294">
    <property type="entry name" value="Hedgehog/intein (Hint) domain"/>
    <property type="match status" value="1"/>
</dbReference>
<organism evidence="3 4">
    <name type="scientific">Roseovarius rhodophyticola</name>
    <dbReference type="NCBI Taxonomy" id="3080827"/>
    <lineage>
        <taxon>Bacteria</taxon>
        <taxon>Pseudomonadati</taxon>
        <taxon>Pseudomonadota</taxon>
        <taxon>Alphaproteobacteria</taxon>
        <taxon>Rhodobacterales</taxon>
        <taxon>Roseobacteraceae</taxon>
        <taxon>Roseovarius</taxon>
    </lineage>
</organism>
<sequence>MTVFANNGAWHASEDPRLDSGYRPSQTDCVLEVIAPDHIRTRVETPLPNLRGSTSRMRHSSSGLDVRAPDTTLQQVKTSVAKALPTAPPSADVMAHTALDQVVCFTPGARILTGQGERALETLQVGDMVVTRDQGLRPIRWIGQRTVQADGLLAPIELCNSGRGDTPYGLLVSPHHRILYTGHRANMLFGASEVLVAAKDLVNGRDIRRRPVAKINYIHLMFDHHEVIYADGIATESFQATDPVLTALDETAREAVFSVFPELRTATGRHLVPARACVSEEDARILSNQGSDAASYS</sequence>
<dbReference type="InterPro" id="IPR028992">
    <property type="entry name" value="Hedgehog/Intein_dom"/>
</dbReference>
<dbReference type="EMBL" id="CP146606">
    <property type="protein sequence ID" value="WYK18935.1"/>
    <property type="molecule type" value="Genomic_DNA"/>
</dbReference>
<dbReference type="RefSeq" id="WP_317055618.1">
    <property type="nucleotide sequence ID" value="NZ_CP146606.1"/>
</dbReference>
<evidence type="ECO:0000313" key="4">
    <source>
        <dbReference type="Proteomes" id="UP001281305"/>
    </source>
</evidence>
<feature type="region of interest" description="Disordered" evidence="1">
    <location>
        <begin position="1"/>
        <end position="23"/>
    </location>
</feature>
<name>A0ABZ2TGS6_9RHOB</name>
<reference evidence="3 4" key="1">
    <citation type="submission" date="2024-02" db="EMBL/GenBank/DDBJ databases">
        <title>Roseovarius strain W115 nov., isolated from a marine algae.</title>
        <authorList>
            <person name="Lee M.W."/>
            <person name="Lee J.K."/>
            <person name="Kim J.M."/>
            <person name="Choi D.G."/>
            <person name="Baek J.H."/>
            <person name="Bayburt H."/>
            <person name="Jung J.J."/>
            <person name="Han D.M."/>
            <person name="Jeon C.O."/>
        </authorList>
    </citation>
    <scope>NUCLEOTIDE SEQUENCE [LARGE SCALE GENOMIC DNA]</scope>
    <source>
        <strain evidence="3 4">W115</strain>
    </source>
</reference>
<dbReference type="Gene3D" id="2.170.16.10">
    <property type="entry name" value="Hedgehog/Intein (Hint) domain"/>
    <property type="match status" value="1"/>
</dbReference>
<dbReference type="Proteomes" id="UP001281305">
    <property type="component" value="Chromosome"/>
</dbReference>
<keyword evidence="4" id="KW-1185">Reference proteome</keyword>